<accession>A0A9J6F0Z4</accession>
<dbReference type="VEuPathDB" id="VectorBase:LOC119163828"/>
<evidence type="ECO:0000256" key="5">
    <source>
        <dbReference type="ARBA" id="ARBA00022989"/>
    </source>
</evidence>
<dbReference type="GO" id="GO:0070588">
    <property type="term" value="P:calcium ion transmembrane transport"/>
    <property type="evidence" value="ECO:0007669"/>
    <property type="project" value="TreeGrafter"/>
</dbReference>
<proteinExistence type="inferred from homology"/>
<keyword evidence="8" id="KW-1071">Ligand-gated ion channel</keyword>
<name>A0A9J6F0Z4_RHIMP</name>
<keyword evidence="4 10" id="KW-0812">Transmembrane</keyword>
<dbReference type="GO" id="GO:0012505">
    <property type="term" value="C:endomembrane system"/>
    <property type="evidence" value="ECO:0007669"/>
    <property type="project" value="UniProtKB-SubCell"/>
</dbReference>
<evidence type="ECO:0000256" key="10">
    <source>
        <dbReference type="SAM" id="Phobius"/>
    </source>
</evidence>
<evidence type="ECO:0000256" key="8">
    <source>
        <dbReference type="ARBA" id="ARBA00023286"/>
    </source>
</evidence>
<dbReference type="Proteomes" id="UP000821866">
    <property type="component" value="Chromosome 1"/>
</dbReference>
<keyword evidence="7 10" id="KW-0472">Membrane</keyword>
<keyword evidence="12" id="KW-1185">Reference proteome</keyword>
<evidence type="ECO:0000256" key="1">
    <source>
        <dbReference type="ARBA" id="ARBA00004308"/>
    </source>
</evidence>
<gene>
    <name evidence="11" type="ORF">HPB51_009168</name>
</gene>
<evidence type="ECO:0000313" key="12">
    <source>
        <dbReference type="Proteomes" id="UP000821866"/>
    </source>
</evidence>
<keyword evidence="5 10" id="KW-1133">Transmembrane helix</keyword>
<sequence>MISWDCDLDYDPKHCLPEYSFLRLDDPDARVAQGFNFRYAKYYSDTTRSLVKAYGINFVVLVRGEGICQCCSTLVSFKYPAARFLAHPPLWVSAIHQRSSASASAGRTSIIPIAVTLGSGLGLLVVATVLCDFVVIHFDKRKKLYRAKKYKLVSKRDSCNGVVGLSEGPASASSADFVPYYFYGRVPIF</sequence>
<comment type="caution">
    <text evidence="11">The sequence shown here is derived from an EMBL/GenBank/DDBJ whole genome shotgun (WGS) entry which is preliminary data.</text>
</comment>
<feature type="transmembrane region" description="Helical" evidence="10">
    <location>
        <begin position="110"/>
        <end position="138"/>
    </location>
</feature>
<keyword evidence="9" id="KW-0407">Ion channel</keyword>
<comment type="subcellular location">
    <subcellularLocation>
        <location evidence="1">Endomembrane system</location>
    </subcellularLocation>
</comment>
<protein>
    <recommendedName>
        <fullName evidence="13">Purinergic receptor</fullName>
    </recommendedName>
</protein>
<dbReference type="PANTHER" id="PTHR10125">
    <property type="entry name" value="P2X PURINOCEPTOR"/>
    <property type="match status" value="1"/>
</dbReference>
<dbReference type="EMBL" id="JABSTU010000001">
    <property type="protein sequence ID" value="KAH8039912.1"/>
    <property type="molecule type" value="Genomic_DNA"/>
</dbReference>
<dbReference type="AlphaFoldDB" id="A0A9J6F0Z4"/>
<evidence type="ECO:0000256" key="7">
    <source>
        <dbReference type="ARBA" id="ARBA00023136"/>
    </source>
</evidence>
<evidence type="ECO:0000256" key="3">
    <source>
        <dbReference type="ARBA" id="ARBA00022448"/>
    </source>
</evidence>
<evidence type="ECO:0000313" key="11">
    <source>
        <dbReference type="EMBL" id="KAH8039912.1"/>
    </source>
</evidence>
<evidence type="ECO:0000256" key="4">
    <source>
        <dbReference type="ARBA" id="ARBA00022692"/>
    </source>
</evidence>
<reference evidence="11" key="2">
    <citation type="submission" date="2021-09" db="EMBL/GenBank/DDBJ databases">
        <authorList>
            <person name="Jia N."/>
            <person name="Wang J."/>
            <person name="Shi W."/>
            <person name="Du L."/>
            <person name="Sun Y."/>
            <person name="Zhan W."/>
            <person name="Jiang J."/>
            <person name="Wang Q."/>
            <person name="Zhang B."/>
            <person name="Ji P."/>
            <person name="Sakyi L.B."/>
            <person name="Cui X."/>
            <person name="Yuan T."/>
            <person name="Jiang B."/>
            <person name="Yang W."/>
            <person name="Lam T.T.-Y."/>
            <person name="Chang Q."/>
            <person name="Ding S."/>
            <person name="Wang X."/>
            <person name="Zhu J."/>
            <person name="Ruan X."/>
            <person name="Zhao L."/>
            <person name="Wei J."/>
            <person name="Que T."/>
            <person name="Du C."/>
            <person name="Cheng J."/>
            <person name="Dai P."/>
            <person name="Han X."/>
            <person name="Huang E."/>
            <person name="Gao Y."/>
            <person name="Liu J."/>
            <person name="Shao H."/>
            <person name="Ye R."/>
            <person name="Li L."/>
            <person name="Wei W."/>
            <person name="Wang X."/>
            <person name="Wang C."/>
            <person name="Huo Q."/>
            <person name="Li W."/>
            <person name="Guo W."/>
            <person name="Chen H."/>
            <person name="Chen S."/>
            <person name="Zhou L."/>
            <person name="Zhou L."/>
            <person name="Ni X."/>
            <person name="Tian J."/>
            <person name="Zhou Y."/>
            <person name="Sheng Y."/>
            <person name="Liu T."/>
            <person name="Pan Y."/>
            <person name="Xia L."/>
            <person name="Li J."/>
            <person name="Zhao F."/>
            <person name="Cao W."/>
        </authorList>
    </citation>
    <scope>NUCLEOTIDE SEQUENCE</scope>
    <source>
        <strain evidence="11">Rmic-2018</strain>
        <tissue evidence="11">Larvae</tissue>
    </source>
</reference>
<comment type="similarity">
    <text evidence="2">Belongs to the P2X receptor family.</text>
</comment>
<dbReference type="PANTHER" id="PTHR10125:SF31">
    <property type="entry name" value="P2X RECEPTOR E"/>
    <property type="match status" value="1"/>
</dbReference>
<evidence type="ECO:0000256" key="2">
    <source>
        <dbReference type="ARBA" id="ARBA00009848"/>
    </source>
</evidence>
<dbReference type="InterPro" id="IPR059116">
    <property type="entry name" value="P2X_receptor"/>
</dbReference>
<dbReference type="Gene3D" id="2.60.490.10">
    <property type="entry name" value="atp-gated p2x4 ion channel domain"/>
    <property type="match status" value="1"/>
</dbReference>
<dbReference type="GO" id="GO:0016020">
    <property type="term" value="C:membrane"/>
    <property type="evidence" value="ECO:0007669"/>
    <property type="project" value="TreeGrafter"/>
</dbReference>
<dbReference type="GO" id="GO:0098794">
    <property type="term" value="C:postsynapse"/>
    <property type="evidence" value="ECO:0007669"/>
    <property type="project" value="GOC"/>
</dbReference>
<keyword evidence="6" id="KW-0406">Ion transport</keyword>
<dbReference type="InterPro" id="IPR027309">
    <property type="entry name" value="P2X_extracellular_dom_sf"/>
</dbReference>
<dbReference type="Gene3D" id="1.10.287.940">
    <property type="entry name" value="atp-gated p2x4 ion channel"/>
    <property type="match status" value="1"/>
</dbReference>
<reference evidence="11" key="1">
    <citation type="journal article" date="2020" name="Cell">
        <title>Large-Scale Comparative Analyses of Tick Genomes Elucidate Their Genetic Diversity and Vector Capacities.</title>
        <authorList>
            <consortium name="Tick Genome and Microbiome Consortium (TIGMIC)"/>
            <person name="Jia N."/>
            <person name="Wang J."/>
            <person name="Shi W."/>
            <person name="Du L."/>
            <person name="Sun Y."/>
            <person name="Zhan W."/>
            <person name="Jiang J.F."/>
            <person name="Wang Q."/>
            <person name="Zhang B."/>
            <person name="Ji P."/>
            <person name="Bell-Sakyi L."/>
            <person name="Cui X.M."/>
            <person name="Yuan T.T."/>
            <person name="Jiang B.G."/>
            <person name="Yang W.F."/>
            <person name="Lam T.T."/>
            <person name="Chang Q.C."/>
            <person name="Ding S.J."/>
            <person name="Wang X.J."/>
            <person name="Zhu J.G."/>
            <person name="Ruan X.D."/>
            <person name="Zhao L."/>
            <person name="Wei J.T."/>
            <person name="Ye R.Z."/>
            <person name="Que T.C."/>
            <person name="Du C.H."/>
            <person name="Zhou Y.H."/>
            <person name="Cheng J.X."/>
            <person name="Dai P.F."/>
            <person name="Guo W.B."/>
            <person name="Han X.H."/>
            <person name="Huang E.J."/>
            <person name="Li L.F."/>
            <person name="Wei W."/>
            <person name="Gao Y.C."/>
            <person name="Liu J.Z."/>
            <person name="Shao H.Z."/>
            <person name="Wang X."/>
            <person name="Wang C.C."/>
            <person name="Yang T.C."/>
            <person name="Huo Q.B."/>
            <person name="Li W."/>
            <person name="Chen H.Y."/>
            <person name="Chen S.E."/>
            <person name="Zhou L.G."/>
            <person name="Ni X.B."/>
            <person name="Tian J.H."/>
            <person name="Sheng Y."/>
            <person name="Liu T."/>
            <person name="Pan Y.S."/>
            <person name="Xia L.Y."/>
            <person name="Li J."/>
            <person name="Zhao F."/>
            <person name="Cao W.C."/>
        </authorList>
    </citation>
    <scope>NUCLEOTIDE SEQUENCE</scope>
    <source>
        <strain evidence="11">Rmic-2018</strain>
    </source>
</reference>
<evidence type="ECO:0000256" key="6">
    <source>
        <dbReference type="ARBA" id="ARBA00023065"/>
    </source>
</evidence>
<evidence type="ECO:0008006" key="13">
    <source>
        <dbReference type="Google" id="ProtNLM"/>
    </source>
</evidence>
<dbReference type="Pfam" id="PF00864">
    <property type="entry name" value="P2X_receptor"/>
    <property type="match status" value="2"/>
</dbReference>
<keyword evidence="3" id="KW-0813">Transport</keyword>
<organism evidence="11 12">
    <name type="scientific">Rhipicephalus microplus</name>
    <name type="common">Cattle tick</name>
    <name type="synonym">Boophilus microplus</name>
    <dbReference type="NCBI Taxonomy" id="6941"/>
    <lineage>
        <taxon>Eukaryota</taxon>
        <taxon>Metazoa</taxon>
        <taxon>Ecdysozoa</taxon>
        <taxon>Arthropoda</taxon>
        <taxon>Chelicerata</taxon>
        <taxon>Arachnida</taxon>
        <taxon>Acari</taxon>
        <taxon>Parasitiformes</taxon>
        <taxon>Ixodida</taxon>
        <taxon>Ixodoidea</taxon>
        <taxon>Ixodidae</taxon>
        <taxon>Rhipicephalinae</taxon>
        <taxon>Rhipicephalus</taxon>
        <taxon>Boophilus</taxon>
    </lineage>
</organism>
<evidence type="ECO:0000256" key="9">
    <source>
        <dbReference type="ARBA" id="ARBA00023303"/>
    </source>
</evidence>
<dbReference type="GO" id="GO:0004931">
    <property type="term" value="F:extracellularly ATP-gated monoatomic cation channel activity"/>
    <property type="evidence" value="ECO:0007669"/>
    <property type="project" value="TreeGrafter"/>
</dbReference>